<keyword evidence="2 5" id="KW-0812">Transmembrane</keyword>
<gene>
    <name evidence="7" type="ORF">CALMAC_LOCUS15070</name>
</gene>
<evidence type="ECO:0000256" key="3">
    <source>
        <dbReference type="ARBA" id="ARBA00022989"/>
    </source>
</evidence>
<evidence type="ECO:0000259" key="6">
    <source>
        <dbReference type="PROSITE" id="PS50850"/>
    </source>
</evidence>
<dbReference type="GO" id="GO:0016020">
    <property type="term" value="C:membrane"/>
    <property type="evidence" value="ECO:0007669"/>
    <property type="project" value="UniProtKB-SubCell"/>
</dbReference>
<dbReference type="GO" id="GO:0022857">
    <property type="term" value="F:transmembrane transporter activity"/>
    <property type="evidence" value="ECO:0007669"/>
    <property type="project" value="InterPro"/>
</dbReference>
<name>A0A653D809_CALMS</name>
<evidence type="ECO:0000256" key="2">
    <source>
        <dbReference type="ARBA" id="ARBA00022692"/>
    </source>
</evidence>
<dbReference type="InterPro" id="IPR036259">
    <property type="entry name" value="MFS_trans_sf"/>
</dbReference>
<sequence>MVGTVNSIGQFFGLFAGGFISDKYGRKVVLIWGMVLCAICGIVRAFMPTYEWFLVFEFLDAAFGAGTYICGFVLGVELVGPKKRVLTGILSSSCYTFGEIFTAVAAWAVQSWRSLIFVLYSPIFLLISYIWLVPESVRWNLSKGRVEEAKKILRKAAKVNGKELSENTLEKLSLIEIDQEKDDNDSFGRVLLA</sequence>
<dbReference type="InterPro" id="IPR005828">
    <property type="entry name" value="MFS_sugar_transport-like"/>
</dbReference>
<evidence type="ECO:0000313" key="8">
    <source>
        <dbReference type="Proteomes" id="UP000410492"/>
    </source>
</evidence>
<dbReference type="InterPro" id="IPR005829">
    <property type="entry name" value="Sugar_transporter_CS"/>
</dbReference>
<evidence type="ECO:0000256" key="4">
    <source>
        <dbReference type="ARBA" id="ARBA00023136"/>
    </source>
</evidence>
<keyword evidence="4 5" id="KW-0472">Membrane</keyword>
<dbReference type="PROSITE" id="PS50850">
    <property type="entry name" value="MFS"/>
    <property type="match status" value="1"/>
</dbReference>
<feature type="domain" description="Major facilitator superfamily (MFS) profile" evidence="6">
    <location>
        <begin position="1"/>
        <end position="193"/>
    </location>
</feature>
<dbReference type="SUPFAM" id="SSF103473">
    <property type="entry name" value="MFS general substrate transporter"/>
    <property type="match status" value="1"/>
</dbReference>
<reference evidence="7 8" key="1">
    <citation type="submission" date="2019-01" db="EMBL/GenBank/DDBJ databases">
        <authorList>
            <person name="Sayadi A."/>
        </authorList>
    </citation>
    <scope>NUCLEOTIDE SEQUENCE [LARGE SCALE GENOMIC DNA]</scope>
</reference>
<dbReference type="Pfam" id="PF00083">
    <property type="entry name" value="Sugar_tr"/>
    <property type="match status" value="1"/>
</dbReference>
<dbReference type="InterPro" id="IPR020846">
    <property type="entry name" value="MFS_dom"/>
</dbReference>
<dbReference type="OrthoDB" id="2261376at2759"/>
<feature type="transmembrane region" description="Helical" evidence="5">
    <location>
        <begin position="28"/>
        <end position="47"/>
    </location>
</feature>
<accession>A0A653D809</accession>
<evidence type="ECO:0000256" key="1">
    <source>
        <dbReference type="ARBA" id="ARBA00004141"/>
    </source>
</evidence>
<feature type="transmembrane region" description="Helical" evidence="5">
    <location>
        <begin position="88"/>
        <end position="109"/>
    </location>
</feature>
<dbReference type="PROSITE" id="PS00216">
    <property type="entry name" value="SUGAR_TRANSPORT_1"/>
    <property type="match status" value="1"/>
</dbReference>
<feature type="transmembrane region" description="Helical" evidence="5">
    <location>
        <begin position="115"/>
        <end position="133"/>
    </location>
</feature>
<keyword evidence="3 5" id="KW-1133">Transmembrane helix</keyword>
<evidence type="ECO:0000256" key="5">
    <source>
        <dbReference type="SAM" id="Phobius"/>
    </source>
</evidence>
<protein>
    <recommendedName>
        <fullName evidence="6">Major facilitator superfamily (MFS) profile domain-containing protein</fullName>
    </recommendedName>
</protein>
<dbReference type="Gene3D" id="1.20.1250.20">
    <property type="entry name" value="MFS general substrate transporter like domains"/>
    <property type="match status" value="1"/>
</dbReference>
<dbReference type="Proteomes" id="UP000410492">
    <property type="component" value="Unassembled WGS sequence"/>
</dbReference>
<evidence type="ECO:0000313" key="7">
    <source>
        <dbReference type="EMBL" id="VEN56066.1"/>
    </source>
</evidence>
<feature type="transmembrane region" description="Helical" evidence="5">
    <location>
        <begin position="53"/>
        <end position="76"/>
    </location>
</feature>
<proteinExistence type="predicted"/>
<comment type="subcellular location">
    <subcellularLocation>
        <location evidence="1">Membrane</location>
        <topology evidence="1">Multi-pass membrane protein</topology>
    </subcellularLocation>
</comment>
<keyword evidence="8" id="KW-1185">Reference proteome</keyword>
<dbReference type="EMBL" id="CAACVG010010554">
    <property type="protein sequence ID" value="VEN56066.1"/>
    <property type="molecule type" value="Genomic_DNA"/>
</dbReference>
<dbReference type="AlphaFoldDB" id="A0A653D809"/>
<organism evidence="7 8">
    <name type="scientific">Callosobruchus maculatus</name>
    <name type="common">Southern cowpea weevil</name>
    <name type="synonym">Pulse bruchid</name>
    <dbReference type="NCBI Taxonomy" id="64391"/>
    <lineage>
        <taxon>Eukaryota</taxon>
        <taxon>Metazoa</taxon>
        <taxon>Ecdysozoa</taxon>
        <taxon>Arthropoda</taxon>
        <taxon>Hexapoda</taxon>
        <taxon>Insecta</taxon>
        <taxon>Pterygota</taxon>
        <taxon>Neoptera</taxon>
        <taxon>Endopterygota</taxon>
        <taxon>Coleoptera</taxon>
        <taxon>Polyphaga</taxon>
        <taxon>Cucujiformia</taxon>
        <taxon>Chrysomeloidea</taxon>
        <taxon>Chrysomelidae</taxon>
        <taxon>Bruchinae</taxon>
        <taxon>Bruchini</taxon>
        <taxon>Callosobruchus</taxon>
    </lineage>
</organism>
<dbReference type="PANTHER" id="PTHR24064">
    <property type="entry name" value="SOLUTE CARRIER FAMILY 22 MEMBER"/>
    <property type="match status" value="1"/>
</dbReference>